<evidence type="ECO:0000313" key="2">
    <source>
        <dbReference type="Proteomes" id="UP000183832"/>
    </source>
</evidence>
<reference evidence="1 2" key="1">
    <citation type="submission" date="2015-04" db="EMBL/GenBank/DDBJ databases">
        <authorList>
            <person name="Syromyatnikov M.Y."/>
            <person name="Popov V.N."/>
        </authorList>
    </citation>
    <scope>NUCLEOTIDE SEQUENCE [LARGE SCALE GENOMIC DNA]</scope>
</reference>
<dbReference type="AlphaFoldDB" id="A0A1J1I0R0"/>
<sequence length="32" mass="3581">MVLIIPKMEIIINRMSGNNYTAIIEICGVLSM</sequence>
<proteinExistence type="predicted"/>
<evidence type="ECO:0000313" key="1">
    <source>
        <dbReference type="EMBL" id="CRK93920.1"/>
    </source>
</evidence>
<organism evidence="1 2">
    <name type="scientific">Clunio marinus</name>
    <dbReference type="NCBI Taxonomy" id="568069"/>
    <lineage>
        <taxon>Eukaryota</taxon>
        <taxon>Metazoa</taxon>
        <taxon>Ecdysozoa</taxon>
        <taxon>Arthropoda</taxon>
        <taxon>Hexapoda</taxon>
        <taxon>Insecta</taxon>
        <taxon>Pterygota</taxon>
        <taxon>Neoptera</taxon>
        <taxon>Endopterygota</taxon>
        <taxon>Diptera</taxon>
        <taxon>Nematocera</taxon>
        <taxon>Chironomoidea</taxon>
        <taxon>Chironomidae</taxon>
        <taxon>Clunio</taxon>
    </lineage>
</organism>
<dbReference type="EMBL" id="CVRI01000038">
    <property type="protein sequence ID" value="CRK93920.1"/>
    <property type="molecule type" value="Genomic_DNA"/>
</dbReference>
<gene>
    <name evidence="1" type="ORF">CLUMA_CG007447</name>
</gene>
<name>A0A1J1I0R0_9DIPT</name>
<accession>A0A1J1I0R0</accession>
<keyword evidence="2" id="KW-1185">Reference proteome</keyword>
<dbReference type="Proteomes" id="UP000183832">
    <property type="component" value="Unassembled WGS sequence"/>
</dbReference>
<protein>
    <submittedName>
        <fullName evidence="1">CLUMA_CG007447, isoform A</fullName>
    </submittedName>
</protein>